<dbReference type="Pfam" id="PF01676">
    <property type="entry name" value="Metalloenzyme"/>
    <property type="match status" value="1"/>
</dbReference>
<dbReference type="PANTHER" id="PTHR21110">
    <property type="entry name" value="PHOSPHOPENTOMUTASE"/>
    <property type="match status" value="1"/>
</dbReference>
<dbReference type="InterPro" id="IPR024052">
    <property type="entry name" value="Phosphopentomutase_DeoB_cap_sf"/>
</dbReference>
<dbReference type="PANTHER" id="PTHR21110:SF0">
    <property type="entry name" value="PHOSPHOPENTOMUTASE"/>
    <property type="match status" value="1"/>
</dbReference>
<dbReference type="GO" id="GO:0006018">
    <property type="term" value="P:2-deoxyribose 1-phosphate catabolic process"/>
    <property type="evidence" value="ECO:0007669"/>
    <property type="project" value="UniProtKB-UniRule"/>
</dbReference>
<dbReference type="InterPro" id="IPR006124">
    <property type="entry name" value="Metalloenzyme"/>
</dbReference>
<feature type="binding site" evidence="4">
    <location>
        <position position="315"/>
    </location>
    <ligand>
        <name>Mn(2+)</name>
        <dbReference type="ChEBI" id="CHEBI:29035"/>
        <label>1</label>
    </ligand>
</feature>
<feature type="binding site" evidence="4">
    <location>
        <position position="314"/>
    </location>
    <ligand>
        <name>Mn(2+)</name>
        <dbReference type="ChEBI" id="CHEBI:29035"/>
        <label>1</label>
    </ligand>
</feature>
<name>A0A4R4DKU1_9PROT</name>
<evidence type="ECO:0000256" key="4">
    <source>
        <dbReference type="HAMAP-Rule" id="MF_00740"/>
    </source>
</evidence>
<feature type="binding site" evidence="4">
    <location>
        <position position="278"/>
    </location>
    <ligand>
        <name>Mn(2+)</name>
        <dbReference type="ChEBI" id="CHEBI:29035"/>
        <label>2</label>
    </ligand>
</feature>
<keyword evidence="4 7" id="KW-0413">Isomerase</keyword>
<gene>
    <name evidence="4" type="primary">deoB</name>
    <name evidence="7" type="ORF">EXY23_12270</name>
</gene>
<comment type="pathway">
    <text evidence="4">Carbohydrate degradation; 2-deoxy-D-ribose 1-phosphate degradation; D-glyceraldehyde 3-phosphate and acetaldehyde from 2-deoxy-alpha-D-ribose 1-phosphate: step 1/2.</text>
</comment>
<dbReference type="AlphaFoldDB" id="A0A4R4DKU1"/>
<organism evidence="7 8">
    <name type="scientific">Roseicella aquatilis</name>
    <dbReference type="NCBI Taxonomy" id="2527868"/>
    <lineage>
        <taxon>Bacteria</taxon>
        <taxon>Pseudomonadati</taxon>
        <taxon>Pseudomonadota</taxon>
        <taxon>Alphaproteobacteria</taxon>
        <taxon>Acetobacterales</taxon>
        <taxon>Roseomonadaceae</taxon>
        <taxon>Roseicella</taxon>
    </lineage>
</organism>
<dbReference type="GO" id="GO:0006015">
    <property type="term" value="P:5-phosphoribose 1-diphosphate biosynthetic process"/>
    <property type="evidence" value="ECO:0007669"/>
    <property type="project" value="UniProtKB-UniPathway"/>
</dbReference>
<dbReference type="EC" id="5.4.2.7" evidence="4 5"/>
<dbReference type="InterPro" id="IPR017850">
    <property type="entry name" value="Alkaline_phosphatase_core_sf"/>
</dbReference>
<dbReference type="GO" id="GO:0008973">
    <property type="term" value="F:phosphopentomutase activity"/>
    <property type="evidence" value="ECO:0007669"/>
    <property type="project" value="UniProtKB-UniRule"/>
</dbReference>
<dbReference type="Proteomes" id="UP000295023">
    <property type="component" value="Unassembled WGS sequence"/>
</dbReference>
<comment type="catalytic activity">
    <reaction evidence="4">
        <text>2-deoxy-alpha-D-ribose 1-phosphate = 2-deoxy-D-ribose 5-phosphate</text>
        <dbReference type="Rhea" id="RHEA:27658"/>
        <dbReference type="ChEBI" id="CHEBI:57259"/>
        <dbReference type="ChEBI" id="CHEBI:62877"/>
        <dbReference type="EC" id="5.4.2.7"/>
    </reaction>
</comment>
<dbReference type="GO" id="GO:0009117">
    <property type="term" value="P:nucleotide metabolic process"/>
    <property type="evidence" value="ECO:0007669"/>
    <property type="project" value="UniProtKB-UniRule"/>
</dbReference>
<feature type="binding site" evidence="4">
    <location>
        <position position="326"/>
    </location>
    <ligand>
        <name>Mn(2+)</name>
        <dbReference type="ChEBI" id="CHEBI:29035"/>
        <label>2</label>
    </ligand>
</feature>
<dbReference type="NCBIfam" id="TIGR01696">
    <property type="entry name" value="deoB"/>
    <property type="match status" value="1"/>
</dbReference>
<dbReference type="GO" id="GO:0043094">
    <property type="term" value="P:metabolic compound salvage"/>
    <property type="evidence" value="ECO:0007669"/>
    <property type="project" value="UniProtKB-UniRule"/>
</dbReference>
<reference evidence="7 8" key="1">
    <citation type="submission" date="2019-03" db="EMBL/GenBank/DDBJ databases">
        <title>Paracraurococcus aquatilis NE82 genome sequence.</title>
        <authorList>
            <person name="Zhao Y."/>
            <person name="Du Z."/>
        </authorList>
    </citation>
    <scope>NUCLEOTIDE SEQUENCE [LARGE SCALE GENOMIC DNA]</scope>
    <source>
        <strain evidence="7 8">NE82</strain>
    </source>
</reference>
<comment type="function">
    <text evidence="4">Isomerase that catalyzes the conversion of deoxy-ribose 1-phosphate (dRib-1-P) and ribose 1-phosphate (Rib-1-P) to deoxy-ribose 5-phosphate (dRib-5-P) and ribose 5-phosphate (Rib-5-P), respectively.</text>
</comment>
<dbReference type="EMBL" id="SKBM01000010">
    <property type="protein sequence ID" value="TCZ61314.1"/>
    <property type="molecule type" value="Genomic_DNA"/>
</dbReference>
<accession>A0A4R4DKU1</accession>
<evidence type="ECO:0000256" key="5">
    <source>
        <dbReference type="NCBIfam" id="TIGR01696"/>
    </source>
</evidence>
<keyword evidence="4" id="KW-0963">Cytoplasm</keyword>
<feature type="binding site" evidence="4">
    <location>
        <position position="9"/>
    </location>
    <ligand>
        <name>Mn(2+)</name>
        <dbReference type="ChEBI" id="CHEBI:29035"/>
        <label>1</label>
    </ligand>
</feature>
<comment type="caution">
    <text evidence="7">The sequence shown here is derived from an EMBL/GenBank/DDBJ whole genome shotgun (WGS) entry which is preliminary data.</text>
</comment>
<dbReference type="SUPFAM" id="SSF143856">
    <property type="entry name" value="DeoB insert domain-like"/>
    <property type="match status" value="1"/>
</dbReference>
<comment type="catalytic activity">
    <reaction evidence="4">
        <text>alpha-D-ribose 1-phosphate = D-ribose 5-phosphate</text>
        <dbReference type="Rhea" id="RHEA:18793"/>
        <dbReference type="ChEBI" id="CHEBI:57720"/>
        <dbReference type="ChEBI" id="CHEBI:78346"/>
        <dbReference type="EC" id="5.4.2.7"/>
    </reaction>
</comment>
<dbReference type="GO" id="GO:0030145">
    <property type="term" value="F:manganese ion binding"/>
    <property type="evidence" value="ECO:0007669"/>
    <property type="project" value="UniProtKB-UniRule"/>
</dbReference>
<dbReference type="CDD" id="cd16009">
    <property type="entry name" value="PPM"/>
    <property type="match status" value="1"/>
</dbReference>
<evidence type="ECO:0000313" key="7">
    <source>
        <dbReference type="EMBL" id="TCZ61314.1"/>
    </source>
</evidence>
<dbReference type="UniPathway" id="UPA00087">
    <property type="reaction ID" value="UER00173"/>
</dbReference>
<dbReference type="OrthoDB" id="9769930at2"/>
<evidence type="ECO:0000313" key="8">
    <source>
        <dbReference type="Proteomes" id="UP000295023"/>
    </source>
</evidence>
<dbReference type="PIRSF" id="PIRSF001491">
    <property type="entry name" value="Ppentomutase"/>
    <property type="match status" value="1"/>
</dbReference>
<feature type="domain" description="Metalloenzyme" evidence="6">
    <location>
        <begin position="1"/>
        <end position="363"/>
    </location>
</feature>
<comment type="cofactor">
    <cofactor evidence="4">
        <name>Mn(2+)</name>
        <dbReference type="ChEBI" id="CHEBI:29035"/>
    </cofactor>
    <text evidence="4">Binds 2 manganese ions.</text>
</comment>
<keyword evidence="8" id="KW-1185">Reference proteome</keyword>
<dbReference type="SUPFAM" id="SSF53649">
    <property type="entry name" value="Alkaline phosphatase-like"/>
    <property type="match status" value="1"/>
</dbReference>
<comment type="subcellular location">
    <subcellularLocation>
        <location evidence="4">Cytoplasm</location>
    </subcellularLocation>
</comment>
<dbReference type="GO" id="GO:0000287">
    <property type="term" value="F:magnesium ion binding"/>
    <property type="evidence" value="ECO:0007669"/>
    <property type="project" value="UniProtKB-UniRule"/>
</dbReference>
<evidence type="ECO:0000256" key="1">
    <source>
        <dbReference type="ARBA" id="ARBA00010373"/>
    </source>
</evidence>
<keyword evidence="2 4" id="KW-0479">Metal-binding</keyword>
<proteinExistence type="inferred from homology"/>
<comment type="similarity">
    <text evidence="1 4">Belongs to the phosphopentomutase family.</text>
</comment>
<dbReference type="HAMAP" id="MF_00740">
    <property type="entry name" value="Phosphopentomut"/>
    <property type="match status" value="1"/>
</dbReference>
<dbReference type="NCBIfam" id="NF003766">
    <property type="entry name" value="PRK05362.1"/>
    <property type="match status" value="1"/>
</dbReference>
<dbReference type="Gene3D" id="3.30.70.1250">
    <property type="entry name" value="Phosphopentomutase"/>
    <property type="match status" value="1"/>
</dbReference>
<dbReference type="GO" id="GO:0005829">
    <property type="term" value="C:cytosol"/>
    <property type="evidence" value="ECO:0007669"/>
    <property type="project" value="TreeGrafter"/>
</dbReference>
<sequence length="373" mass="39977">MRSLVIVLDSVGCGAAPDAARYGDAGADTLGHIIARTGLRLPALDGLGLARIMGREGPSPGACWGRMRPRATGKDSTTGHWEIAGVALDEPFAVFEAFPPELLHPIERETGLRFLGNRAASGTAIIDELGEEHLRTGHPILYTSADSVLQIAAHEEVIPVERLYGLCEVARRHADAWRIGRVIARPFLGTPGHFRRTPRRHDFAMRPPRTVLDALTEAGAPVVGIGKTADLFAGQGFARSHPTGSNAEGMRAIASVWAETRGGLVFANLVDFDTDHGHRRDVQGYARVLAEFDSWLAGFLPACGPDDLLIVTADHGNDPTHHGTDHTREEVPLLLRQGGRREALGTRDGFGDVAATLAAFHGVPWPGGRSCLP</sequence>
<evidence type="ECO:0000259" key="6">
    <source>
        <dbReference type="Pfam" id="PF01676"/>
    </source>
</evidence>
<dbReference type="InterPro" id="IPR010045">
    <property type="entry name" value="DeoB"/>
</dbReference>
<feature type="binding site" evidence="4">
    <location>
        <position position="273"/>
    </location>
    <ligand>
        <name>Mn(2+)</name>
        <dbReference type="ChEBI" id="CHEBI:29035"/>
        <label>2</label>
    </ligand>
</feature>
<protein>
    <recommendedName>
        <fullName evidence="4 5">Phosphopentomutase</fullName>
        <ecNumber evidence="4 5">5.4.2.7</ecNumber>
    </recommendedName>
    <alternativeName>
        <fullName evidence="4">Phosphodeoxyribomutase</fullName>
    </alternativeName>
</protein>
<dbReference type="Gene3D" id="3.40.720.10">
    <property type="entry name" value="Alkaline Phosphatase, subunit A"/>
    <property type="match status" value="1"/>
</dbReference>
<dbReference type="RefSeq" id="WP_132289201.1">
    <property type="nucleotide sequence ID" value="NZ_SKBM01000010.1"/>
</dbReference>
<keyword evidence="3 4" id="KW-0464">Manganese</keyword>
<evidence type="ECO:0000256" key="2">
    <source>
        <dbReference type="ARBA" id="ARBA00022723"/>
    </source>
</evidence>
<evidence type="ECO:0000256" key="3">
    <source>
        <dbReference type="ARBA" id="ARBA00023211"/>
    </source>
</evidence>